<proteinExistence type="predicted"/>
<dbReference type="EMBL" id="MFKU01000015">
    <property type="protein sequence ID" value="OGG48302.1"/>
    <property type="molecule type" value="Genomic_DNA"/>
</dbReference>
<evidence type="ECO:0000313" key="3">
    <source>
        <dbReference type="Proteomes" id="UP000178815"/>
    </source>
</evidence>
<evidence type="ECO:0000256" key="1">
    <source>
        <dbReference type="SAM" id="Phobius"/>
    </source>
</evidence>
<evidence type="ECO:0000313" key="2">
    <source>
        <dbReference type="EMBL" id="OGG48302.1"/>
    </source>
</evidence>
<dbReference type="STRING" id="1798481.A2678_00280"/>
<keyword evidence="1" id="KW-0812">Transmembrane</keyword>
<accession>A0A1F6CHF1</accession>
<protein>
    <recommendedName>
        <fullName evidence="4">Prepilin-type N-terminal cleavage/methylation domain-containing protein</fullName>
    </recommendedName>
</protein>
<gene>
    <name evidence="2" type="ORF">A2678_00280</name>
</gene>
<keyword evidence="1" id="KW-0472">Membrane</keyword>
<dbReference type="NCBIfam" id="TIGR02532">
    <property type="entry name" value="IV_pilin_GFxxxE"/>
    <property type="match status" value="1"/>
</dbReference>
<comment type="caution">
    <text evidence="2">The sequence shown here is derived from an EMBL/GenBank/DDBJ whole genome shotgun (WGS) entry which is preliminary data.</text>
</comment>
<dbReference type="InterPro" id="IPR012902">
    <property type="entry name" value="N_methyl_site"/>
</dbReference>
<dbReference type="Pfam" id="PF07963">
    <property type="entry name" value="N_methyl"/>
    <property type="match status" value="1"/>
</dbReference>
<sequence length="171" mass="18252">MTRTFRGFTLVELIVAVGLFAFVMMLASGAYLVMIGANRDAQAITTGINNLSFALETMTRDIRTGIKYGCGTFGTDCTGGGESFVFMDANNNSITYTKGTNGLTKNNIAITDSSVEVTSLKFYVTGTVNARGSDYVQPNVVIVVSGKVSAGPGKWKEFYVETSATMRGTDL</sequence>
<dbReference type="PROSITE" id="PS00409">
    <property type="entry name" value="PROKAR_NTER_METHYL"/>
    <property type="match status" value="1"/>
</dbReference>
<dbReference type="Gene3D" id="3.30.700.10">
    <property type="entry name" value="Glycoprotein, Type 4 Pilin"/>
    <property type="match status" value="1"/>
</dbReference>
<dbReference type="Proteomes" id="UP000178815">
    <property type="component" value="Unassembled WGS sequence"/>
</dbReference>
<keyword evidence="1" id="KW-1133">Transmembrane helix</keyword>
<feature type="transmembrane region" description="Helical" evidence="1">
    <location>
        <begin position="13"/>
        <end position="34"/>
    </location>
</feature>
<name>A0A1F6CHF1_9BACT</name>
<evidence type="ECO:0008006" key="4">
    <source>
        <dbReference type="Google" id="ProtNLM"/>
    </source>
</evidence>
<dbReference type="AlphaFoldDB" id="A0A1F6CHF1"/>
<organism evidence="2 3">
    <name type="scientific">Candidatus Kaiserbacteria bacterium RIFCSPHIGHO2_01_FULL_53_31</name>
    <dbReference type="NCBI Taxonomy" id="1798481"/>
    <lineage>
        <taxon>Bacteria</taxon>
        <taxon>Candidatus Kaiseribacteriota</taxon>
    </lineage>
</organism>
<dbReference type="InterPro" id="IPR045584">
    <property type="entry name" value="Pilin-like"/>
</dbReference>
<dbReference type="SUPFAM" id="SSF54523">
    <property type="entry name" value="Pili subunits"/>
    <property type="match status" value="1"/>
</dbReference>
<reference evidence="2 3" key="1">
    <citation type="journal article" date="2016" name="Nat. Commun.">
        <title>Thousands of microbial genomes shed light on interconnected biogeochemical processes in an aquifer system.</title>
        <authorList>
            <person name="Anantharaman K."/>
            <person name="Brown C.T."/>
            <person name="Hug L.A."/>
            <person name="Sharon I."/>
            <person name="Castelle C.J."/>
            <person name="Probst A.J."/>
            <person name="Thomas B.C."/>
            <person name="Singh A."/>
            <person name="Wilkins M.J."/>
            <person name="Karaoz U."/>
            <person name="Brodie E.L."/>
            <person name="Williams K.H."/>
            <person name="Hubbard S.S."/>
            <person name="Banfield J.F."/>
        </authorList>
    </citation>
    <scope>NUCLEOTIDE SEQUENCE [LARGE SCALE GENOMIC DNA]</scope>
</reference>